<dbReference type="AlphaFoldDB" id="A0A177CSY8"/>
<name>A0A177CSY8_9PLEO</name>
<evidence type="ECO:0000313" key="4">
    <source>
        <dbReference type="Proteomes" id="UP000077069"/>
    </source>
</evidence>
<sequence>MFSSSKMADIFTPLRPKGNAAPRGEDAEPTQTNEATSPYQTAFQANDVLFYTASSDDNICARCRSLDRTSLSGPPFPLATPSVQFLNPSTELQPTLHEFLRESMRPSCTICVQLLQLLDIRGDRPDRLRIWWNQYRAAPGGSYVHSCRIDAPKGYYEEFSLVNVHVGAEREDQGRKMPRDTPDYAAIKRWLRYCHQQHPLCATAPNQSTPSLRVIDCKARSLTIIPPSCPYVALSYVWGIAGRADHPALHLPPTLPRTIEDAMEVALELDVGYLWVDRYCINQVDQEEKERLFAMMDVIYRNAELTIIAAAGNGPEMGLPGVRPGSMMPHEKLHVGIHSFSVVPLHHSELRRSKWNTRGWTYQEARLSLRRLLFLPSQLALQCPSSVHLSALHPPLADPTTSFTPTHTSYTSLAPFRHPISSQGSSFVWTLRTDLYTYYERELTYSSDALNAFQGVVNSYKHHAELKGVLAHFWGLHIFALPHLTAQSAFLAELAWFVVSRSGYFFSAPEQPAYSREVAKFPSWSWAGKMANDMSTCTPRTALRHKEREGRDPFEAGTSTRLALADDVAITFTHAEGRQVGVEEFVQRQYNYLSFHPSFSITAWTVKGSIRTVIPLDRHETFREEGIDGGYEELDLDYCVEWARGEGSVVVVFLGAWVNVDEVDVCEYDGDGYETGGDRCCDVHCLLCEEVASGTVRRFGLWSVGVDNHGEVASTQEVLRSLLKMRVILPNGQWERRDIRLV</sequence>
<dbReference type="GeneID" id="28767390"/>
<keyword evidence="4" id="KW-1185">Reference proteome</keyword>
<dbReference type="EMBL" id="KV441549">
    <property type="protein sequence ID" value="OAG10643.1"/>
    <property type="molecule type" value="Genomic_DNA"/>
</dbReference>
<dbReference type="Proteomes" id="UP000077069">
    <property type="component" value="Unassembled WGS sequence"/>
</dbReference>
<dbReference type="Pfam" id="PF06985">
    <property type="entry name" value="HET"/>
    <property type="match status" value="1"/>
</dbReference>
<reference evidence="3 4" key="1">
    <citation type="submission" date="2016-05" db="EMBL/GenBank/DDBJ databases">
        <title>Comparative analysis of secretome profiles of manganese(II)-oxidizing ascomycete fungi.</title>
        <authorList>
            <consortium name="DOE Joint Genome Institute"/>
            <person name="Zeiner C.A."/>
            <person name="Purvine S.O."/>
            <person name="Zink E.M."/>
            <person name="Wu S."/>
            <person name="Pasa-Tolic L."/>
            <person name="Chaput D.L."/>
            <person name="Haridas S."/>
            <person name="Grigoriev I.V."/>
            <person name="Santelli C.M."/>
            <person name="Hansel C.M."/>
        </authorList>
    </citation>
    <scope>NUCLEOTIDE SEQUENCE [LARGE SCALE GENOMIC DNA]</scope>
    <source>
        <strain evidence="3 4">AP3s5-JAC2a</strain>
    </source>
</reference>
<dbReference type="InterPro" id="IPR010730">
    <property type="entry name" value="HET"/>
</dbReference>
<dbReference type="OrthoDB" id="5428863at2759"/>
<accession>A0A177CSY8</accession>
<dbReference type="InParanoid" id="A0A177CSY8"/>
<evidence type="ECO:0000313" key="3">
    <source>
        <dbReference type="EMBL" id="OAG10643.1"/>
    </source>
</evidence>
<organism evidence="3 4">
    <name type="scientific">Paraphaeosphaeria sporulosa</name>
    <dbReference type="NCBI Taxonomy" id="1460663"/>
    <lineage>
        <taxon>Eukaryota</taxon>
        <taxon>Fungi</taxon>
        <taxon>Dikarya</taxon>
        <taxon>Ascomycota</taxon>
        <taxon>Pezizomycotina</taxon>
        <taxon>Dothideomycetes</taxon>
        <taxon>Pleosporomycetidae</taxon>
        <taxon>Pleosporales</taxon>
        <taxon>Massarineae</taxon>
        <taxon>Didymosphaeriaceae</taxon>
        <taxon>Paraphaeosphaeria</taxon>
    </lineage>
</organism>
<dbReference type="RefSeq" id="XP_018041008.1">
    <property type="nucleotide sequence ID" value="XM_018183904.1"/>
</dbReference>
<protein>
    <submittedName>
        <fullName evidence="3">HET-domain-containing protein</fullName>
    </submittedName>
</protein>
<proteinExistence type="predicted"/>
<gene>
    <name evidence="3" type="ORF">CC84DRAFT_1237568</name>
</gene>
<evidence type="ECO:0000259" key="2">
    <source>
        <dbReference type="Pfam" id="PF06985"/>
    </source>
</evidence>
<evidence type="ECO:0000256" key="1">
    <source>
        <dbReference type="SAM" id="MobiDB-lite"/>
    </source>
</evidence>
<dbReference type="STRING" id="1460663.A0A177CSY8"/>
<feature type="domain" description="Heterokaryon incompatibility" evidence="2">
    <location>
        <begin position="231"/>
        <end position="364"/>
    </location>
</feature>
<feature type="region of interest" description="Disordered" evidence="1">
    <location>
        <begin position="1"/>
        <end position="36"/>
    </location>
</feature>
<dbReference type="PANTHER" id="PTHR33112:SF1">
    <property type="entry name" value="HETEROKARYON INCOMPATIBILITY DOMAIN-CONTAINING PROTEIN"/>
    <property type="match status" value="1"/>
</dbReference>
<dbReference type="PANTHER" id="PTHR33112">
    <property type="entry name" value="DOMAIN PROTEIN, PUTATIVE-RELATED"/>
    <property type="match status" value="1"/>
</dbReference>